<dbReference type="AlphaFoldDB" id="A0A0P0XUD0"/>
<evidence type="ECO:0000256" key="1">
    <source>
        <dbReference type="SAM" id="Phobius"/>
    </source>
</evidence>
<keyword evidence="1" id="KW-0472">Membrane</keyword>
<protein>
    <submittedName>
        <fullName evidence="2">Os10g0400700 protein</fullName>
    </submittedName>
</protein>
<evidence type="ECO:0000313" key="2">
    <source>
        <dbReference type="EMBL" id="BAF26458.1"/>
    </source>
</evidence>
<proteinExistence type="predicted"/>
<dbReference type="Proteomes" id="UP000000763">
    <property type="component" value="Chromosome 10"/>
</dbReference>
<sequence>MGNTPSCQTCAPYRMRYSKDFVPTNCKPLNIVFLILAHTYYHNNKKTYTCTLNYYPGQPVSLSLPLFFFLSIPPLSLSLSLSTARRRALQC</sequence>
<dbReference type="KEGG" id="dosa:Os10g0400700"/>
<reference evidence="3" key="2">
    <citation type="journal article" date="2008" name="Nucleic Acids Res.">
        <title>The rice annotation project database (RAP-DB): 2008 update.</title>
        <authorList>
            <consortium name="The rice annotation project (RAP)"/>
        </authorList>
    </citation>
    <scope>GENOME REANNOTATION</scope>
    <source>
        <strain evidence="3">cv. Nipponbare</strain>
    </source>
</reference>
<gene>
    <name evidence="2" type="ordered locus">Os10g0400700</name>
</gene>
<keyword evidence="1" id="KW-1133">Transmembrane helix</keyword>
<name>A0A0P0XUD0_ORYSJ</name>
<reference evidence="2 3" key="1">
    <citation type="journal article" date="2005" name="Nature">
        <title>The map-based sequence of the rice genome.</title>
        <authorList>
            <consortium name="International rice genome sequencing project (IRGSP)"/>
            <person name="Matsumoto T."/>
            <person name="Wu J."/>
            <person name="Kanamori H."/>
            <person name="Katayose Y."/>
            <person name="Fujisawa M."/>
            <person name="Namiki N."/>
            <person name="Mizuno H."/>
            <person name="Yamamoto K."/>
            <person name="Antonio B.A."/>
            <person name="Baba T."/>
            <person name="Sakata K."/>
            <person name="Nagamura Y."/>
            <person name="Aoki H."/>
            <person name="Arikawa K."/>
            <person name="Arita K."/>
            <person name="Bito T."/>
            <person name="Chiden Y."/>
            <person name="Fujitsuka N."/>
            <person name="Fukunaka R."/>
            <person name="Hamada M."/>
            <person name="Harada C."/>
            <person name="Hayashi A."/>
            <person name="Hijishita S."/>
            <person name="Honda M."/>
            <person name="Hosokawa S."/>
            <person name="Ichikawa Y."/>
            <person name="Idonuma A."/>
            <person name="Iijima M."/>
            <person name="Ikeda M."/>
            <person name="Ikeno M."/>
            <person name="Ito K."/>
            <person name="Ito S."/>
            <person name="Ito T."/>
            <person name="Ito Y."/>
            <person name="Ito Y."/>
            <person name="Iwabuchi A."/>
            <person name="Kamiya K."/>
            <person name="Karasawa W."/>
            <person name="Kurita K."/>
            <person name="Katagiri S."/>
            <person name="Kikuta A."/>
            <person name="Kobayashi H."/>
            <person name="Kobayashi N."/>
            <person name="Machita K."/>
            <person name="Maehara T."/>
            <person name="Masukawa M."/>
            <person name="Mizubayashi T."/>
            <person name="Mukai Y."/>
            <person name="Nagasaki H."/>
            <person name="Nagata Y."/>
            <person name="Naito S."/>
            <person name="Nakashima M."/>
            <person name="Nakama Y."/>
            <person name="Nakamichi Y."/>
            <person name="Nakamura M."/>
            <person name="Meguro A."/>
            <person name="Negishi M."/>
            <person name="Ohta I."/>
            <person name="Ohta T."/>
            <person name="Okamoto M."/>
            <person name="Ono N."/>
            <person name="Saji S."/>
            <person name="Sakaguchi M."/>
            <person name="Sakai K."/>
            <person name="Shibata M."/>
            <person name="Shimokawa T."/>
            <person name="Song J."/>
            <person name="Takazaki Y."/>
            <person name="Terasawa K."/>
            <person name="Tsugane M."/>
            <person name="Tsuji K."/>
            <person name="Ueda S."/>
            <person name="Waki K."/>
            <person name="Yamagata H."/>
            <person name="Yamamoto M."/>
            <person name="Yamamoto S."/>
            <person name="Yamane H."/>
            <person name="Yoshiki S."/>
            <person name="Yoshihara R."/>
            <person name="Yukawa K."/>
            <person name="Zhong H."/>
            <person name="Yano M."/>
            <person name="Yuan Q."/>
            <person name="Ouyang S."/>
            <person name="Liu J."/>
            <person name="Jones K.M."/>
            <person name="Gansberger K."/>
            <person name="Moffat K."/>
            <person name="Hill J."/>
            <person name="Bera J."/>
            <person name="Fadrosh D."/>
            <person name="Jin S."/>
            <person name="Johri S."/>
            <person name="Kim M."/>
            <person name="Overton L."/>
            <person name="Reardon M."/>
            <person name="Tsitrin T."/>
            <person name="Vuong H."/>
            <person name="Weaver B."/>
            <person name="Ciecko A."/>
            <person name="Tallon L."/>
            <person name="Jackson J."/>
            <person name="Pai G."/>
            <person name="Aken S.V."/>
            <person name="Utterback T."/>
            <person name="Reidmuller S."/>
            <person name="Feldblyum T."/>
            <person name="Hsiao J."/>
            <person name="Zismann V."/>
            <person name="Iobst S."/>
            <person name="de Vazeille A.R."/>
            <person name="Buell C.R."/>
            <person name="Ying K."/>
            <person name="Li Y."/>
            <person name="Lu T."/>
            <person name="Huang Y."/>
            <person name="Zhao Q."/>
            <person name="Feng Q."/>
            <person name="Zhang L."/>
            <person name="Zhu J."/>
            <person name="Weng Q."/>
            <person name="Mu J."/>
            <person name="Lu Y."/>
            <person name="Fan D."/>
            <person name="Liu Y."/>
            <person name="Guan J."/>
            <person name="Zhang Y."/>
            <person name="Yu S."/>
            <person name="Liu X."/>
            <person name="Zhang Y."/>
            <person name="Hong G."/>
            <person name="Han B."/>
            <person name="Choisne N."/>
            <person name="Demange N."/>
            <person name="Orjeda G."/>
            <person name="Samain S."/>
            <person name="Cattolico L."/>
            <person name="Pelletier E."/>
            <person name="Couloux A."/>
            <person name="Segurens B."/>
            <person name="Wincker P."/>
            <person name="D'Hont A."/>
            <person name="Scarpelli C."/>
            <person name="Weissenbach J."/>
            <person name="Salanoubat M."/>
            <person name="Quetier F."/>
            <person name="Yu Y."/>
            <person name="Kim H.R."/>
            <person name="Rambo T."/>
            <person name="Currie J."/>
            <person name="Collura K."/>
            <person name="Luo M."/>
            <person name="Yang T."/>
            <person name="Ammiraju J.S.S."/>
            <person name="Engler F."/>
            <person name="Soderlund C."/>
            <person name="Wing R.A."/>
            <person name="Palmer L.E."/>
            <person name="de la Bastide M."/>
            <person name="Spiegel L."/>
            <person name="Nascimento L."/>
            <person name="Zutavern T."/>
            <person name="O'Shaughnessy A."/>
            <person name="Dike S."/>
            <person name="Dedhia N."/>
            <person name="Preston R."/>
            <person name="Balija V."/>
            <person name="McCombie W.R."/>
            <person name="Chow T."/>
            <person name="Chen H."/>
            <person name="Chung M."/>
            <person name="Chen C."/>
            <person name="Shaw J."/>
            <person name="Wu H."/>
            <person name="Hsiao K."/>
            <person name="Chao Y."/>
            <person name="Chu M."/>
            <person name="Cheng C."/>
            <person name="Hour A."/>
            <person name="Lee P."/>
            <person name="Lin S."/>
            <person name="Lin Y."/>
            <person name="Liou J."/>
            <person name="Liu S."/>
            <person name="Hsing Y."/>
            <person name="Raghuvanshi S."/>
            <person name="Mohanty A."/>
            <person name="Bharti A.K."/>
            <person name="Gaur A."/>
            <person name="Gupta V."/>
            <person name="Kumar D."/>
            <person name="Ravi V."/>
            <person name="Vij S."/>
            <person name="Kapur A."/>
            <person name="Khurana P."/>
            <person name="Khurana P."/>
            <person name="Khurana J.P."/>
            <person name="Tyagi A.K."/>
            <person name="Gaikwad K."/>
            <person name="Singh A."/>
            <person name="Dalal V."/>
            <person name="Srivastava S."/>
            <person name="Dixit A."/>
            <person name="Pal A.K."/>
            <person name="Ghazi I.A."/>
            <person name="Yadav M."/>
            <person name="Pandit A."/>
            <person name="Bhargava A."/>
            <person name="Sureshbabu K."/>
            <person name="Batra K."/>
            <person name="Sharma T.R."/>
            <person name="Mohapatra T."/>
            <person name="Singh N.K."/>
            <person name="Messing J."/>
            <person name="Nelson A.B."/>
            <person name="Fuks G."/>
            <person name="Kavchok S."/>
            <person name="Keizer G."/>
            <person name="Linton E."/>
            <person name="Llaca V."/>
            <person name="Song R."/>
            <person name="Tanyolac B."/>
            <person name="Young S."/>
            <person name="Ho-Il K."/>
            <person name="Hahn J.H."/>
            <person name="Sangsakoo G."/>
            <person name="Vanavichit A."/>
            <person name="de Mattos Luiz.A.T."/>
            <person name="Zimmer P.D."/>
            <person name="Malone G."/>
            <person name="Dellagostin O."/>
            <person name="de Oliveira A.C."/>
            <person name="Bevan M."/>
            <person name="Bancroft I."/>
            <person name="Minx P."/>
            <person name="Cordum H."/>
            <person name="Wilson R."/>
            <person name="Cheng Z."/>
            <person name="Jin W."/>
            <person name="Jiang J."/>
            <person name="Leong S.A."/>
            <person name="Iwama H."/>
            <person name="Gojobori T."/>
            <person name="Itoh T."/>
            <person name="Niimura Y."/>
            <person name="Fujii Y."/>
            <person name="Habara T."/>
            <person name="Sakai H."/>
            <person name="Sato Y."/>
            <person name="Wilson G."/>
            <person name="Kumar K."/>
            <person name="McCouch S."/>
            <person name="Juretic N."/>
            <person name="Hoen D."/>
            <person name="Wright S."/>
            <person name="Bruskiewich R."/>
            <person name="Bureau T."/>
            <person name="Miyao A."/>
            <person name="Hirochika H."/>
            <person name="Nishikawa T."/>
            <person name="Kadowaki K."/>
            <person name="Sugiura M."/>
            <person name="Burr B."/>
            <person name="Sasaki T."/>
        </authorList>
    </citation>
    <scope>NUCLEOTIDE SEQUENCE [LARGE SCALE GENOMIC DNA]</scope>
    <source>
        <strain evidence="3">cv. Nipponbare</strain>
    </source>
</reference>
<organism evidence="2 3">
    <name type="scientific">Oryza sativa subsp. japonica</name>
    <name type="common">Rice</name>
    <dbReference type="NCBI Taxonomy" id="39947"/>
    <lineage>
        <taxon>Eukaryota</taxon>
        <taxon>Viridiplantae</taxon>
        <taxon>Streptophyta</taxon>
        <taxon>Embryophyta</taxon>
        <taxon>Tracheophyta</taxon>
        <taxon>Spermatophyta</taxon>
        <taxon>Magnoliopsida</taxon>
        <taxon>Liliopsida</taxon>
        <taxon>Poales</taxon>
        <taxon>Poaceae</taxon>
        <taxon>BOP clade</taxon>
        <taxon>Oryzoideae</taxon>
        <taxon>Oryzeae</taxon>
        <taxon>Oryzinae</taxon>
        <taxon>Oryza</taxon>
        <taxon>Oryza sativa</taxon>
    </lineage>
</organism>
<feature type="transmembrane region" description="Helical" evidence="1">
    <location>
        <begin position="62"/>
        <end position="81"/>
    </location>
</feature>
<evidence type="ECO:0000313" key="3">
    <source>
        <dbReference type="Proteomes" id="UP000000763"/>
    </source>
</evidence>
<accession>A0A0P0XUD0</accession>
<keyword evidence="1" id="KW-0812">Transmembrane</keyword>
<dbReference type="EMBL" id="AP008216">
    <property type="protein sequence ID" value="BAF26458.1"/>
    <property type="molecule type" value="Genomic_DNA"/>
</dbReference>
<dbReference type="Gramene" id="Os10t0400700-01">
    <property type="protein sequence ID" value="Os10t0400700-01"/>
    <property type="gene ID" value="Os10g0400700"/>
</dbReference>